<evidence type="ECO:0000256" key="5">
    <source>
        <dbReference type="ARBA" id="ARBA00022842"/>
    </source>
</evidence>
<evidence type="ECO:0000259" key="11">
    <source>
        <dbReference type="Pfam" id="PF02880"/>
    </source>
</evidence>
<evidence type="ECO:0000313" key="13">
    <source>
        <dbReference type="Proteomes" id="UP001597413"/>
    </source>
</evidence>
<dbReference type="Pfam" id="PF02878">
    <property type="entry name" value="PGM_PMM_I"/>
    <property type="match status" value="1"/>
</dbReference>
<dbReference type="Pfam" id="PF00408">
    <property type="entry name" value="PGM_PMM_IV"/>
    <property type="match status" value="1"/>
</dbReference>
<evidence type="ECO:0000256" key="1">
    <source>
        <dbReference type="ARBA" id="ARBA00001946"/>
    </source>
</evidence>
<dbReference type="PROSITE" id="PS51257">
    <property type="entry name" value="PROKAR_LIPOPROTEIN"/>
    <property type="match status" value="1"/>
</dbReference>
<dbReference type="PANTHER" id="PTHR42946">
    <property type="entry name" value="PHOSPHOHEXOSE MUTASE"/>
    <property type="match status" value="1"/>
</dbReference>
<dbReference type="Gene3D" id="3.40.120.10">
    <property type="entry name" value="Alpha-D-Glucose-1,6-Bisphosphate, subunit A, domain 3"/>
    <property type="match status" value="3"/>
</dbReference>
<feature type="domain" description="Alpha-D-phosphohexomutase alpha/beta/alpha" evidence="10">
    <location>
        <begin position="147"/>
        <end position="244"/>
    </location>
</feature>
<evidence type="ECO:0000256" key="7">
    <source>
        <dbReference type="RuleBase" id="RU004326"/>
    </source>
</evidence>
<dbReference type="SUPFAM" id="SSF55957">
    <property type="entry name" value="Phosphoglucomutase, C-terminal domain"/>
    <property type="match status" value="1"/>
</dbReference>
<keyword evidence="6" id="KW-0413">Isomerase</keyword>
<dbReference type="InterPro" id="IPR005843">
    <property type="entry name" value="A-D-PHexomutase_C"/>
</dbReference>
<comment type="cofactor">
    <cofactor evidence="1">
        <name>Mg(2+)</name>
        <dbReference type="ChEBI" id="CHEBI:18420"/>
    </cofactor>
</comment>
<sequence>MAPKFGTSGLRGLVVELTPELVAAHVAAFIAACPTGTGLFVGRDLRPSSPRIAADVIAAGRACGLAVTDCGALSTPALALAAMRAGAGAVMVTGSHIPADRNGLKFYLPSGEISKADEAAILAALSTPGAPSGAEGPLATAPHAGAEYVARYGAAFGPDALAGLRLGLYEHSSVARDLLAELLTALGAEVVRLARSETFIPVDTEAVAPETRADLKAWCAAQGLDAVLSTDGDADRPLLTDATGLVVPGDVLGVLSARALGAEVICTPVSSNAMVAEIPEFRALHLTKIGSPFVIAAMEAALAADPSAKVVGFEANGGFLLGFEAKAPAGPLPALMTRDAVLPIVAPLVAARAAGQSLAAAVAALPARFTAADRLTEMPTEASAAFLASLRAEAATRAAFLAPLGQETALDNTDGLRISLEGGRVVHLRPSGNAPEFRVYVEAETREDAQELLNMAMAMVTRALAAC</sequence>
<evidence type="ECO:0000259" key="8">
    <source>
        <dbReference type="Pfam" id="PF00408"/>
    </source>
</evidence>
<dbReference type="RefSeq" id="WP_377390743.1">
    <property type="nucleotide sequence ID" value="NZ_JBHUIX010000013.1"/>
</dbReference>
<evidence type="ECO:0000256" key="2">
    <source>
        <dbReference type="ARBA" id="ARBA00010231"/>
    </source>
</evidence>
<keyword evidence="5 7" id="KW-0460">Magnesium</keyword>
<comment type="caution">
    <text evidence="12">The sequence shown here is derived from an EMBL/GenBank/DDBJ whole genome shotgun (WGS) entry which is preliminary data.</text>
</comment>
<dbReference type="InterPro" id="IPR016055">
    <property type="entry name" value="A-D-PHexomutase_a/b/a-I/II/III"/>
</dbReference>
<dbReference type="Pfam" id="PF02880">
    <property type="entry name" value="PGM_PMM_III"/>
    <property type="match status" value="1"/>
</dbReference>
<feature type="domain" description="Alpha-D-phosphohexomutase alpha/beta/alpha" evidence="11">
    <location>
        <begin position="249"/>
        <end position="368"/>
    </location>
</feature>
<reference evidence="13" key="1">
    <citation type="journal article" date="2019" name="Int. J. Syst. Evol. Microbiol.">
        <title>The Global Catalogue of Microorganisms (GCM) 10K type strain sequencing project: providing services to taxonomists for standard genome sequencing and annotation.</title>
        <authorList>
            <consortium name="The Broad Institute Genomics Platform"/>
            <consortium name="The Broad Institute Genome Sequencing Center for Infectious Disease"/>
            <person name="Wu L."/>
            <person name="Ma J."/>
        </authorList>
    </citation>
    <scope>NUCLEOTIDE SEQUENCE [LARGE SCALE GENOMIC DNA]</scope>
    <source>
        <strain evidence="13">CCUG 55131</strain>
    </source>
</reference>
<accession>A0ABW5A975</accession>
<protein>
    <submittedName>
        <fullName evidence="12">Phosphomannomutase</fullName>
    </submittedName>
</protein>
<keyword evidence="3" id="KW-0597">Phosphoprotein</keyword>
<evidence type="ECO:0000259" key="10">
    <source>
        <dbReference type="Pfam" id="PF02879"/>
    </source>
</evidence>
<evidence type="ECO:0000256" key="4">
    <source>
        <dbReference type="ARBA" id="ARBA00022723"/>
    </source>
</evidence>
<name>A0ABW5A975_9RHOB</name>
<dbReference type="PROSITE" id="PS00710">
    <property type="entry name" value="PGM_PMM"/>
    <property type="match status" value="1"/>
</dbReference>
<dbReference type="CDD" id="cd03088">
    <property type="entry name" value="ManB"/>
    <property type="match status" value="1"/>
</dbReference>
<evidence type="ECO:0000256" key="3">
    <source>
        <dbReference type="ARBA" id="ARBA00022553"/>
    </source>
</evidence>
<dbReference type="EMBL" id="JBHUIX010000013">
    <property type="protein sequence ID" value="MFD2174858.1"/>
    <property type="molecule type" value="Genomic_DNA"/>
</dbReference>
<evidence type="ECO:0000259" key="9">
    <source>
        <dbReference type="Pfam" id="PF02878"/>
    </source>
</evidence>
<dbReference type="InterPro" id="IPR005845">
    <property type="entry name" value="A-D-PHexomutase_a/b/a-II"/>
</dbReference>
<dbReference type="Pfam" id="PF02879">
    <property type="entry name" value="PGM_PMM_II"/>
    <property type="match status" value="1"/>
</dbReference>
<feature type="domain" description="Alpha-D-phosphohexomutase alpha/beta/alpha" evidence="9">
    <location>
        <begin position="4"/>
        <end position="125"/>
    </location>
</feature>
<dbReference type="SUPFAM" id="SSF53738">
    <property type="entry name" value="Phosphoglucomutase, first 3 domains"/>
    <property type="match status" value="3"/>
</dbReference>
<dbReference type="Gene3D" id="3.30.310.50">
    <property type="entry name" value="Alpha-D-phosphohexomutase, C-terminal domain"/>
    <property type="match status" value="1"/>
</dbReference>
<gene>
    <name evidence="12" type="ORF">ACFSM0_12235</name>
</gene>
<feature type="domain" description="Alpha-D-phosphohexomutase C-terminal" evidence="8">
    <location>
        <begin position="402"/>
        <end position="455"/>
    </location>
</feature>
<dbReference type="InterPro" id="IPR005844">
    <property type="entry name" value="A-D-PHexomutase_a/b/a-I"/>
</dbReference>
<keyword evidence="13" id="KW-1185">Reference proteome</keyword>
<dbReference type="InterPro" id="IPR050060">
    <property type="entry name" value="Phosphoglucosamine_mutase"/>
</dbReference>
<dbReference type="InterPro" id="IPR036900">
    <property type="entry name" value="A-D-PHexomutase_C_sf"/>
</dbReference>
<dbReference type="PANTHER" id="PTHR42946:SF1">
    <property type="entry name" value="PHOSPHOGLUCOMUTASE (ALPHA-D-GLUCOSE-1,6-BISPHOSPHATE-DEPENDENT)"/>
    <property type="match status" value="1"/>
</dbReference>
<dbReference type="Proteomes" id="UP001597413">
    <property type="component" value="Unassembled WGS sequence"/>
</dbReference>
<organism evidence="12 13">
    <name type="scientific">Rhodobacter lacus</name>
    <dbReference type="NCBI Taxonomy" id="1641972"/>
    <lineage>
        <taxon>Bacteria</taxon>
        <taxon>Pseudomonadati</taxon>
        <taxon>Pseudomonadota</taxon>
        <taxon>Alphaproteobacteria</taxon>
        <taxon>Rhodobacterales</taxon>
        <taxon>Rhodobacter group</taxon>
        <taxon>Rhodobacter</taxon>
    </lineage>
</organism>
<dbReference type="InterPro" id="IPR016066">
    <property type="entry name" value="A-D-PHexomutase_CS"/>
</dbReference>
<dbReference type="InterPro" id="IPR005846">
    <property type="entry name" value="A-D-PHexomutase_a/b/a-III"/>
</dbReference>
<comment type="similarity">
    <text evidence="2 7">Belongs to the phosphohexose mutase family.</text>
</comment>
<proteinExistence type="inferred from homology"/>
<keyword evidence="4 7" id="KW-0479">Metal-binding</keyword>
<evidence type="ECO:0000256" key="6">
    <source>
        <dbReference type="ARBA" id="ARBA00023235"/>
    </source>
</evidence>
<evidence type="ECO:0000313" key="12">
    <source>
        <dbReference type="EMBL" id="MFD2174858.1"/>
    </source>
</evidence>